<sequence>SVVEPMEIIQTEEGKNVLVAYSLGNYISTLKYANADVELILNIQIAKSSDSDKAILQKVDYTPIYVLDNGTKAENRFELTDMKKLAQDYANGDTSRISRKTYDSIISKLEKLQSTVNSK</sequence>
<gene>
    <name evidence="1" type="ORF">OBE_15027</name>
</gene>
<accession>K1S4Q7</accession>
<dbReference type="AlphaFoldDB" id="K1S4Q7"/>
<protein>
    <submittedName>
        <fullName evidence="1">Protein of poly-gamma-glutamate biosynthesis (Capsule formation)-like protein</fullName>
    </submittedName>
</protein>
<comment type="caution">
    <text evidence="1">The sequence shown here is derived from an EMBL/GenBank/DDBJ whole genome shotgun (WGS) entry which is preliminary data.</text>
</comment>
<proteinExistence type="predicted"/>
<evidence type="ECO:0000313" key="1">
    <source>
        <dbReference type="EMBL" id="EKC48720.1"/>
    </source>
</evidence>
<feature type="non-terminal residue" evidence="1">
    <location>
        <position position="1"/>
    </location>
</feature>
<dbReference type="EMBL" id="AJWZ01010354">
    <property type="protein sequence ID" value="EKC48720.1"/>
    <property type="molecule type" value="Genomic_DNA"/>
</dbReference>
<reference evidence="1" key="1">
    <citation type="journal article" date="2013" name="Environ. Microbiol.">
        <title>Microbiota from the distal guts of lean and obese adolescents exhibit partial functional redundancy besides clear differences in community structure.</title>
        <authorList>
            <person name="Ferrer M."/>
            <person name="Ruiz A."/>
            <person name="Lanza F."/>
            <person name="Haange S.B."/>
            <person name="Oberbach A."/>
            <person name="Till H."/>
            <person name="Bargiela R."/>
            <person name="Campoy C."/>
            <person name="Segura M.T."/>
            <person name="Richter M."/>
            <person name="von Bergen M."/>
            <person name="Seifert J."/>
            <person name="Suarez A."/>
        </authorList>
    </citation>
    <scope>NUCLEOTIDE SEQUENCE</scope>
</reference>
<organism evidence="1">
    <name type="scientific">human gut metagenome</name>
    <dbReference type="NCBI Taxonomy" id="408170"/>
    <lineage>
        <taxon>unclassified sequences</taxon>
        <taxon>metagenomes</taxon>
        <taxon>organismal metagenomes</taxon>
    </lineage>
</organism>
<name>K1S4Q7_9ZZZZ</name>